<accession>A0A1Z4JH57</accession>
<dbReference type="AlphaFoldDB" id="A0A1Z4JH57"/>
<dbReference type="PANTHER" id="PTHR33747:SF1">
    <property type="entry name" value="ADENYLATE CYCLASE-ASSOCIATED CAP C-TERMINAL DOMAIN-CONTAINING PROTEIN"/>
    <property type="match status" value="1"/>
</dbReference>
<evidence type="ECO:0000259" key="1">
    <source>
        <dbReference type="Pfam" id="PF08378"/>
    </source>
</evidence>
<proteinExistence type="predicted"/>
<dbReference type="InterPro" id="IPR004027">
    <property type="entry name" value="SEC_C_motif"/>
</dbReference>
<dbReference type="InterPro" id="IPR011528">
    <property type="entry name" value="NERD"/>
</dbReference>
<dbReference type="SUPFAM" id="SSF103642">
    <property type="entry name" value="Sec-C motif"/>
    <property type="match status" value="1"/>
</dbReference>
<keyword evidence="3" id="KW-1185">Reference proteome</keyword>
<feature type="domain" description="NERD" evidence="1">
    <location>
        <begin position="298"/>
        <end position="392"/>
    </location>
</feature>
<name>A0A1Z4JH57_LEPBY</name>
<evidence type="ECO:0000313" key="2">
    <source>
        <dbReference type="EMBL" id="BAY56061.1"/>
    </source>
</evidence>
<organism evidence="2 3">
    <name type="scientific">Leptolyngbya boryana NIES-2135</name>
    <dbReference type="NCBI Taxonomy" id="1973484"/>
    <lineage>
        <taxon>Bacteria</taxon>
        <taxon>Bacillati</taxon>
        <taxon>Cyanobacteriota</taxon>
        <taxon>Cyanophyceae</taxon>
        <taxon>Leptolyngbyales</taxon>
        <taxon>Leptolyngbyaceae</taxon>
        <taxon>Leptolyngbya group</taxon>
        <taxon>Leptolyngbya</taxon>
    </lineage>
</organism>
<dbReference type="Pfam" id="PF02810">
    <property type="entry name" value="SEC-C"/>
    <property type="match status" value="1"/>
</dbReference>
<dbReference type="Pfam" id="PF08378">
    <property type="entry name" value="NERD"/>
    <property type="match status" value="1"/>
</dbReference>
<dbReference type="Proteomes" id="UP000217895">
    <property type="component" value="Chromosome"/>
</dbReference>
<reference evidence="2 3" key="1">
    <citation type="submission" date="2017-06" db="EMBL/GenBank/DDBJ databases">
        <title>Genome sequencing of cyanobaciteial culture collection at National Institute for Environmental Studies (NIES).</title>
        <authorList>
            <person name="Hirose Y."/>
            <person name="Shimura Y."/>
            <person name="Fujisawa T."/>
            <person name="Nakamura Y."/>
            <person name="Kawachi M."/>
        </authorList>
    </citation>
    <scope>NUCLEOTIDE SEQUENCE [LARGE SCALE GENOMIC DNA]</scope>
    <source>
        <strain evidence="2 3">NIES-2135</strain>
    </source>
</reference>
<gene>
    <name evidence="2" type="ORF">NIES2135_28890</name>
</gene>
<dbReference type="Gene3D" id="3.10.450.50">
    <property type="match status" value="1"/>
</dbReference>
<dbReference type="PANTHER" id="PTHR33747">
    <property type="entry name" value="UPF0225 PROTEIN SCO1677"/>
    <property type="match status" value="1"/>
</dbReference>
<sequence>MRETVRKESEIFSELAEICATPGYVHVIAYLCYKNNLIQYVDTLTPEDVLYQSSGDICVRTEISTLIGLACKKRLNIDLPLPEVMQRCIDKTNSLLQEIHQSMMQLEYIFDSSKVGEQDFNPFRNGLVLREPIFYGGESAYDFQYIDLSKIKYEKDNDWFLKNKRFSTQQLIDVVMSIQLLQNNKANNLLQELSNENPDKWTFLPVFKFTAKEVSDISNIEIDIVRLLIESFVSPIGMDEFNSLDDFNPKNAYPIIQLSEDEYLLFQLYSLTQALYETPFFWFNDDAAYRAAAMQHRGEFTENFSVERLKLVFGEDRVFSNIDIYDSKRKVGEIDVLVTFADRAIILQAKSKKLTIASRKGNDNSLQSDFKKAIQDAYDQAFSCAELLNEKKYRLVGKSGNELNINREYREIYPFCVVSEHYPALSFQVRQFLTFQQTKNIKPPFVMDVFLLDVMTEMLQSPLHFLSYVNRRVAYGEKIHSTHELTILSYHLKNNLWVDNKYTMLTLADDIPVDLDIAMQARRNGVLGAAIPEGILTKYRGTAFDQIIRGIEQLEHSAIINLGFTLLSLSENTIEMINDGIAELIKRGRKDGQHHDLTLVMSEETSGLTIHCNDYHESISGPHLESHCEQRKYAHKASSWFGICIGQKVPRLRFGVNKEYDWVQSNEMDELVRDLPKPQNLKRKNKINFAPTTKQSKKIGRNEKCPCGSGKKYKKCCLKQEWRV</sequence>
<evidence type="ECO:0000313" key="3">
    <source>
        <dbReference type="Proteomes" id="UP000217895"/>
    </source>
</evidence>
<protein>
    <submittedName>
        <fullName evidence="2">SecA-related protein</fullName>
    </submittedName>
</protein>
<dbReference type="EMBL" id="AP018203">
    <property type="protein sequence ID" value="BAY56061.1"/>
    <property type="molecule type" value="Genomic_DNA"/>
</dbReference>